<evidence type="ECO:0000313" key="2">
    <source>
        <dbReference type="Proteomes" id="UP000306798"/>
    </source>
</evidence>
<gene>
    <name evidence="1" type="ORF">E5991_08590</name>
</gene>
<dbReference type="EMBL" id="SSTF01000031">
    <property type="protein sequence ID" value="THG24281.1"/>
    <property type="molecule type" value="Genomic_DNA"/>
</dbReference>
<sequence>MLRGVVEAAVQTPQILTDVLDVLKQFVRYGGVFMAAWGGVTLASALREQEGPAITKGIWTLVGGAMIFAVSFLFNLA</sequence>
<dbReference type="Proteomes" id="UP000306798">
    <property type="component" value="Unassembled WGS sequence"/>
</dbReference>
<dbReference type="AlphaFoldDB" id="A0A248X8J6"/>
<dbReference type="RefSeq" id="WP_065523517.1">
    <property type="nucleotide sequence ID" value="NZ_CP022544.1"/>
</dbReference>
<organism evidence="1 2">
    <name type="scientific">Bifidobacterium pseudolongum</name>
    <dbReference type="NCBI Taxonomy" id="1694"/>
    <lineage>
        <taxon>Bacteria</taxon>
        <taxon>Bacillati</taxon>
        <taxon>Actinomycetota</taxon>
        <taxon>Actinomycetes</taxon>
        <taxon>Bifidobacteriales</taxon>
        <taxon>Bifidobacteriaceae</taxon>
        <taxon>Bifidobacterium</taxon>
    </lineage>
</organism>
<evidence type="ECO:0000313" key="1">
    <source>
        <dbReference type="EMBL" id="THG24281.1"/>
    </source>
</evidence>
<proteinExistence type="predicted"/>
<comment type="caution">
    <text evidence="1">The sequence shown here is derived from an EMBL/GenBank/DDBJ whole genome shotgun (WGS) entry which is preliminary data.</text>
</comment>
<name>A0A248X8J6_9BIFI</name>
<accession>A0A248X8J6</accession>
<reference evidence="1 2" key="1">
    <citation type="submission" date="2019-04" db="EMBL/GenBank/DDBJ databases">
        <title>Microbes associate with the intestines of laboratory mice.</title>
        <authorList>
            <person name="Navarre W."/>
            <person name="Wong E."/>
            <person name="Huang K.C."/>
            <person name="Tropini C."/>
            <person name="Ng K."/>
            <person name="Yu B."/>
        </authorList>
    </citation>
    <scope>NUCLEOTIDE SEQUENCE [LARGE SCALE GENOMIC DNA]</scope>
    <source>
        <strain evidence="1 2">NM87_A27A</strain>
    </source>
</reference>
<protein>
    <submittedName>
        <fullName evidence="1">Uncharacterized protein</fullName>
    </submittedName>
</protein>